<keyword evidence="3" id="KW-1185">Reference proteome</keyword>
<organism evidence="2 3">
    <name type="scientific">Microvirga splendida</name>
    <dbReference type="NCBI Taxonomy" id="2795727"/>
    <lineage>
        <taxon>Bacteria</taxon>
        <taxon>Pseudomonadati</taxon>
        <taxon>Pseudomonadota</taxon>
        <taxon>Alphaproteobacteria</taxon>
        <taxon>Hyphomicrobiales</taxon>
        <taxon>Methylobacteriaceae</taxon>
        <taxon>Microvirga</taxon>
    </lineage>
</organism>
<dbReference type="Proteomes" id="UP000620670">
    <property type="component" value="Unassembled WGS sequence"/>
</dbReference>
<sequence>MTYSGDRKALSRERANSHFKAARSRLQLILAGHWGCQRLEMRRYHRTALLRESVQQRKVAPRIPTPSGSEQDRAGGLCRFMHHNLE</sequence>
<gene>
    <name evidence="2" type="ORF">JAO75_21675</name>
</gene>
<evidence type="ECO:0000313" key="3">
    <source>
        <dbReference type="Proteomes" id="UP000620670"/>
    </source>
</evidence>
<reference evidence="3" key="1">
    <citation type="submission" date="2020-12" db="EMBL/GenBank/DDBJ databases">
        <title>Hymenobacter sp.</title>
        <authorList>
            <person name="Kim M.K."/>
        </authorList>
    </citation>
    <scope>NUCLEOTIDE SEQUENCE [LARGE SCALE GENOMIC DNA]</scope>
    <source>
        <strain evidence="3">BT325</strain>
    </source>
</reference>
<name>A0ABS0Y6T3_9HYPH</name>
<feature type="region of interest" description="Disordered" evidence="1">
    <location>
        <begin position="54"/>
        <end position="76"/>
    </location>
</feature>
<proteinExistence type="predicted"/>
<comment type="caution">
    <text evidence="2">The sequence shown here is derived from an EMBL/GenBank/DDBJ whole genome shotgun (WGS) entry which is preliminary data.</text>
</comment>
<evidence type="ECO:0000256" key="1">
    <source>
        <dbReference type="SAM" id="MobiDB-lite"/>
    </source>
</evidence>
<protein>
    <submittedName>
        <fullName evidence="2">Uncharacterized protein</fullName>
    </submittedName>
</protein>
<dbReference type="RefSeq" id="WP_199051268.1">
    <property type="nucleotide sequence ID" value="NZ_JAELXT010000037.1"/>
</dbReference>
<evidence type="ECO:0000313" key="2">
    <source>
        <dbReference type="EMBL" id="MBJ6128014.1"/>
    </source>
</evidence>
<accession>A0ABS0Y6T3</accession>
<dbReference type="EMBL" id="JAELXT010000037">
    <property type="protein sequence ID" value="MBJ6128014.1"/>
    <property type="molecule type" value="Genomic_DNA"/>
</dbReference>